<feature type="compositionally biased region" description="Low complexity" evidence="11">
    <location>
        <begin position="475"/>
        <end position="487"/>
    </location>
</feature>
<dbReference type="InterPro" id="IPR014743">
    <property type="entry name" value="Cl-channel_core"/>
</dbReference>
<evidence type="ECO:0000256" key="10">
    <source>
        <dbReference type="PROSITE-ProRule" id="PRU00703"/>
    </source>
</evidence>
<dbReference type="PRINTS" id="PR00762">
    <property type="entry name" value="CLCHANNEL"/>
</dbReference>
<keyword evidence="2" id="KW-0813">Transport</keyword>
<evidence type="ECO:0000256" key="11">
    <source>
        <dbReference type="SAM" id="MobiDB-lite"/>
    </source>
</evidence>
<evidence type="ECO:0000313" key="14">
    <source>
        <dbReference type="EMBL" id="BDG02312.1"/>
    </source>
</evidence>
<dbReference type="Gene3D" id="3.10.580.10">
    <property type="entry name" value="CBS-domain"/>
    <property type="match status" value="1"/>
</dbReference>
<keyword evidence="7" id="KW-0869">Chloride channel</keyword>
<dbReference type="Proteomes" id="UP001162891">
    <property type="component" value="Chromosome"/>
</dbReference>
<evidence type="ECO:0000256" key="12">
    <source>
        <dbReference type="SAM" id="Phobius"/>
    </source>
</evidence>
<comment type="subcellular location">
    <subcellularLocation>
        <location evidence="1">Membrane</location>
        <topology evidence="1">Multi-pass membrane protein</topology>
    </subcellularLocation>
</comment>
<feature type="transmembrane region" description="Helical" evidence="12">
    <location>
        <begin position="20"/>
        <end position="40"/>
    </location>
</feature>
<protein>
    <submittedName>
        <fullName evidence="14">Chloride channel protein</fullName>
    </submittedName>
</protein>
<proteinExistence type="predicted"/>
<evidence type="ECO:0000256" key="5">
    <source>
        <dbReference type="ARBA" id="ARBA00023065"/>
    </source>
</evidence>
<evidence type="ECO:0000256" key="1">
    <source>
        <dbReference type="ARBA" id="ARBA00004141"/>
    </source>
</evidence>
<dbReference type="Pfam" id="PF00571">
    <property type="entry name" value="CBS"/>
    <property type="match status" value="1"/>
</dbReference>
<keyword evidence="15" id="KW-1185">Reference proteome</keyword>
<keyword evidence="5" id="KW-0406">Ion transport</keyword>
<dbReference type="PANTHER" id="PTHR43427">
    <property type="entry name" value="CHLORIDE CHANNEL PROTEIN CLC-E"/>
    <property type="match status" value="1"/>
</dbReference>
<evidence type="ECO:0000256" key="3">
    <source>
        <dbReference type="ARBA" id="ARBA00022692"/>
    </source>
</evidence>
<keyword evidence="3 12" id="KW-0812">Transmembrane</keyword>
<dbReference type="InterPro" id="IPR046342">
    <property type="entry name" value="CBS_dom_sf"/>
</dbReference>
<keyword evidence="4 12" id="KW-1133">Transmembrane helix</keyword>
<evidence type="ECO:0000256" key="6">
    <source>
        <dbReference type="ARBA" id="ARBA00023136"/>
    </source>
</evidence>
<dbReference type="PANTHER" id="PTHR43427:SF6">
    <property type="entry name" value="CHLORIDE CHANNEL PROTEIN CLC-E"/>
    <property type="match status" value="1"/>
</dbReference>
<feature type="transmembrane region" description="Helical" evidence="12">
    <location>
        <begin position="247"/>
        <end position="269"/>
    </location>
</feature>
<evidence type="ECO:0000256" key="2">
    <source>
        <dbReference type="ARBA" id="ARBA00022448"/>
    </source>
</evidence>
<organism evidence="14 15">
    <name type="scientific">Anaeromyxobacter oryzae</name>
    <dbReference type="NCBI Taxonomy" id="2918170"/>
    <lineage>
        <taxon>Bacteria</taxon>
        <taxon>Pseudomonadati</taxon>
        <taxon>Myxococcota</taxon>
        <taxon>Myxococcia</taxon>
        <taxon>Myxococcales</taxon>
        <taxon>Cystobacterineae</taxon>
        <taxon>Anaeromyxobacteraceae</taxon>
        <taxon>Anaeromyxobacter</taxon>
    </lineage>
</organism>
<feature type="domain" description="CBS" evidence="13">
    <location>
        <begin position="548"/>
        <end position="604"/>
    </location>
</feature>
<name>A0ABN6MMQ7_9BACT</name>
<keyword evidence="9" id="KW-0407">Ion channel</keyword>
<feature type="transmembrane region" description="Helical" evidence="12">
    <location>
        <begin position="207"/>
        <end position="227"/>
    </location>
</feature>
<evidence type="ECO:0000256" key="9">
    <source>
        <dbReference type="ARBA" id="ARBA00023303"/>
    </source>
</evidence>
<feature type="transmembrane region" description="Helical" evidence="12">
    <location>
        <begin position="76"/>
        <end position="97"/>
    </location>
</feature>
<feature type="transmembrane region" description="Helical" evidence="12">
    <location>
        <begin position="281"/>
        <end position="303"/>
    </location>
</feature>
<evidence type="ECO:0000256" key="8">
    <source>
        <dbReference type="ARBA" id="ARBA00023214"/>
    </source>
</evidence>
<evidence type="ECO:0000256" key="4">
    <source>
        <dbReference type="ARBA" id="ARBA00022989"/>
    </source>
</evidence>
<feature type="transmembrane region" description="Helical" evidence="12">
    <location>
        <begin position="397"/>
        <end position="423"/>
    </location>
</feature>
<evidence type="ECO:0000256" key="7">
    <source>
        <dbReference type="ARBA" id="ARBA00023173"/>
    </source>
</evidence>
<feature type="transmembrane region" description="Helical" evidence="12">
    <location>
        <begin position="170"/>
        <end position="195"/>
    </location>
</feature>
<dbReference type="EMBL" id="AP025591">
    <property type="protein sequence ID" value="BDG02312.1"/>
    <property type="molecule type" value="Genomic_DNA"/>
</dbReference>
<evidence type="ECO:0000259" key="13">
    <source>
        <dbReference type="PROSITE" id="PS51371"/>
    </source>
</evidence>
<evidence type="ECO:0000313" key="15">
    <source>
        <dbReference type="Proteomes" id="UP001162891"/>
    </source>
</evidence>
<keyword evidence="6 12" id="KW-0472">Membrane</keyword>
<keyword evidence="10" id="KW-0129">CBS domain</keyword>
<dbReference type="SUPFAM" id="SSF54631">
    <property type="entry name" value="CBS-domain pair"/>
    <property type="match status" value="1"/>
</dbReference>
<dbReference type="SMART" id="SM00116">
    <property type="entry name" value="CBS"/>
    <property type="match status" value="1"/>
</dbReference>
<dbReference type="InterPro" id="IPR000644">
    <property type="entry name" value="CBS_dom"/>
</dbReference>
<dbReference type="PROSITE" id="PS51371">
    <property type="entry name" value="CBS"/>
    <property type="match status" value="1"/>
</dbReference>
<accession>A0ABN6MMQ7</accession>
<dbReference type="Gene3D" id="1.10.3080.10">
    <property type="entry name" value="Clc chloride channel"/>
    <property type="match status" value="1"/>
</dbReference>
<dbReference type="InterPro" id="IPR050368">
    <property type="entry name" value="ClC-type_chloride_channel"/>
</dbReference>
<reference evidence="15" key="1">
    <citation type="journal article" date="2022" name="Int. J. Syst. Evol. Microbiol.">
        <title>Anaeromyxobacter oryzae sp. nov., Anaeromyxobacter diazotrophicus sp. nov. and Anaeromyxobacter paludicola sp. nov., isolated from paddy soils.</title>
        <authorList>
            <person name="Itoh H."/>
            <person name="Xu Z."/>
            <person name="Mise K."/>
            <person name="Masuda Y."/>
            <person name="Ushijima N."/>
            <person name="Hayakawa C."/>
            <person name="Shiratori Y."/>
            <person name="Senoo K."/>
        </authorList>
    </citation>
    <scope>NUCLEOTIDE SEQUENCE [LARGE SCALE GENOMIC DNA]</scope>
    <source>
        <strain evidence="15">Red232</strain>
    </source>
</reference>
<feature type="transmembrane region" description="Helical" evidence="12">
    <location>
        <begin position="429"/>
        <end position="446"/>
    </location>
</feature>
<dbReference type="SUPFAM" id="SSF81340">
    <property type="entry name" value="Clc chloride channel"/>
    <property type="match status" value="1"/>
</dbReference>
<feature type="transmembrane region" description="Helical" evidence="12">
    <location>
        <begin position="367"/>
        <end position="385"/>
    </location>
</feature>
<dbReference type="CDD" id="cd00400">
    <property type="entry name" value="Voltage_gated_ClC"/>
    <property type="match status" value="1"/>
</dbReference>
<keyword evidence="8" id="KW-0868">Chloride</keyword>
<feature type="region of interest" description="Disordered" evidence="11">
    <location>
        <begin position="463"/>
        <end position="487"/>
    </location>
</feature>
<dbReference type="InterPro" id="IPR001807">
    <property type="entry name" value="ClC"/>
</dbReference>
<gene>
    <name evidence="14" type="ORF">AMOR_13080</name>
</gene>
<sequence length="604" mass="61354">MALLGEEAPIDLRIVGRTLLQAGAVGVVAGAMGAAFFASLELVQRTLLGGVAGFEPVRAHGETFVPPLAPEAFRPWLLALLPAIGGLASGLLTWRFAPEASGGGGNAAIEAYHHGGVMRRRVIPVKGLAAVIALSSGGSGGREGPTMQIGAAVGAAVGRLLPTSRAERRVLLVAGIAAGISAVFRTPLGAALLATEMLYRDDFESEALVPAVFASVVSYSIVIALFGETTLFGQLPRFGFRPGHLPLYGAVAIAVSLAAVAFVRLLRAVQGVARRIPGPVWLRPALGGLAMGVLGTALALWMARAHGDAARGFGVFGGGYGVLQAAITGADWLPAGASVVGLLLLVAVLKMIASALTIGSGAAAGDFAPSLVIGGLVGSAFGHAARLSLGDPTIDPGAFALVGMGTLYGGLAHAPLSALVLVAELAGSYDLLVPMMLAIGIAYVALRRYSLYPAQVASRSATQRPGRAPALVSEPLGAPAPSGSAVPAELPPFRENATLAELVDAARTAGRQRVVAIAGAGGLRGLVELEVVLQVPATELAWLKVSDAMVPFAAVPADATWGEVALVLERSGISQVPVVRGGEILGWIGDRELRQAILPRPPPS</sequence>
<dbReference type="Pfam" id="PF00654">
    <property type="entry name" value="Voltage_CLC"/>
    <property type="match status" value="1"/>
</dbReference>